<keyword evidence="2" id="KW-1185">Reference proteome</keyword>
<reference evidence="1" key="1">
    <citation type="submission" date="2020-02" db="EMBL/GenBank/DDBJ databases">
        <title>Genome sequencing of the panga catfish, Pangasius djambal.</title>
        <authorList>
            <person name="Wen M."/>
            <person name="Zahm M."/>
            <person name="Roques C."/>
            <person name="Cabau C."/>
            <person name="Klopp C."/>
            <person name="Donnadieu C."/>
            <person name="Jouanno E."/>
            <person name="Avarre J.-C."/>
            <person name="Campet M."/>
            <person name="Ha T."/>
            <person name="Dugue R."/>
            <person name="Lampietro C."/>
            <person name="Louis A."/>
            <person name="Herpin A."/>
            <person name="Echchiki A."/>
            <person name="Berthelot C."/>
            <person name="Parey E."/>
            <person name="Roest-Crollius H."/>
            <person name="Braasch I."/>
            <person name="Postlethwait J.H."/>
            <person name="Bobe J."/>
            <person name="Montfort J."/>
            <person name="Bouchez O."/>
            <person name="Begum T."/>
            <person name="Schartl M."/>
            <person name="Gustiano R."/>
            <person name="Guiguen Y."/>
        </authorList>
    </citation>
    <scope>NUCLEOTIDE SEQUENCE</scope>
    <source>
        <strain evidence="1">Pdj_M5554</strain>
    </source>
</reference>
<organism evidence="1 2">
    <name type="scientific">Pangasius djambal</name>
    <dbReference type="NCBI Taxonomy" id="1691987"/>
    <lineage>
        <taxon>Eukaryota</taxon>
        <taxon>Metazoa</taxon>
        <taxon>Chordata</taxon>
        <taxon>Craniata</taxon>
        <taxon>Vertebrata</taxon>
        <taxon>Euteleostomi</taxon>
        <taxon>Actinopterygii</taxon>
        <taxon>Neopterygii</taxon>
        <taxon>Teleostei</taxon>
        <taxon>Ostariophysi</taxon>
        <taxon>Siluriformes</taxon>
        <taxon>Pangasiidae</taxon>
        <taxon>Pangasius</taxon>
    </lineage>
</organism>
<evidence type="ECO:0000313" key="2">
    <source>
        <dbReference type="Proteomes" id="UP000830395"/>
    </source>
</evidence>
<dbReference type="EMBL" id="CM040993">
    <property type="protein sequence ID" value="MCJ8743534.1"/>
    <property type="molecule type" value="Genomic_DNA"/>
</dbReference>
<name>A0ACC5Z6P4_9TELE</name>
<proteinExistence type="predicted"/>
<feature type="non-terminal residue" evidence="1">
    <location>
        <position position="57"/>
    </location>
</feature>
<comment type="caution">
    <text evidence="1">The sequence shown here is derived from an EMBL/GenBank/DDBJ whole genome shotgun (WGS) entry which is preliminary data.</text>
</comment>
<protein>
    <submittedName>
        <fullName evidence="1">Uncharacterized protein</fullName>
    </submittedName>
</protein>
<evidence type="ECO:0000313" key="1">
    <source>
        <dbReference type="EMBL" id="MCJ8743534.1"/>
    </source>
</evidence>
<accession>A0ACC5Z6P4</accession>
<dbReference type="Proteomes" id="UP000830395">
    <property type="component" value="Chromosome 19"/>
</dbReference>
<sequence length="57" mass="5819">MLCPLEAAGVSSGHNRGVQQPLAKSGSEGICMCLDPVQGTSPKQTNLPLIHDCSAGL</sequence>
<gene>
    <name evidence="1" type="ORF">PDJAM_G00095190</name>
</gene>